<dbReference type="Gene3D" id="3.40.50.2000">
    <property type="entry name" value="Glycogen Phosphorylase B"/>
    <property type="match status" value="1"/>
</dbReference>
<dbReference type="GO" id="GO:0005975">
    <property type="term" value="P:carbohydrate metabolic process"/>
    <property type="evidence" value="ECO:0007669"/>
    <property type="project" value="InterPro"/>
</dbReference>
<dbReference type="PANTHER" id="PTHR48050">
    <property type="entry name" value="STEROL 3-BETA-GLUCOSYLTRANSFERASE"/>
    <property type="match status" value="1"/>
</dbReference>
<dbReference type="Proteomes" id="UP000013827">
    <property type="component" value="Unassembled WGS sequence"/>
</dbReference>
<evidence type="ECO:0000259" key="1">
    <source>
        <dbReference type="Pfam" id="PF03033"/>
    </source>
</evidence>
<dbReference type="HOGENOM" id="CLU_1075341_0_0_1"/>
<protein>
    <recommendedName>
        <fullName evidence="1">Glycosyltransferase family 28 N-terminal domain-containing protein</fullName>
    </recommendedName>
</protein>
<name>A0A0D3IRQ7_EMIH1</name>
<accession>A0A0D3IRQ7</accession>
<dbReference type="EnsemblProtists" id="EOD13942">
    <property type="protein sequence ID" value="EOD13942"/>
    <property type="gene ID" value="EMIHUDRAFT_246562"/>
</dbReference>
<reference evidence="3" key="1">
    <citation type="journal article" date="2013" name="Nature">
        <title>Pan genome of the phytoplankton Emiliania underpins its global distribution.</title>
        <authorList>
            <person name="Read B.A."/>
            <person name="Kegel J."/>
            <person name="Klute M.J."/>
            <person name="Kuo A."/>
            <person name="Lefebvre S.C."/>
            <person name="Maumus F."/>
            <person name="Mayer C."/>
            <person name="Miller J."/>
            <person name="Monier A."/>
            <person name="Salamov A."/>
            <person name="Young J."/>
            <person name="Aguilar M."/>
            <person name="Claverie J.M."/>
            <person name="Frickenhaus S."/>
            <person name="Gonzalez K."/>
            <person name="Herman E.K."/>
            <person name="Lin Y.C."/>
            <person name="Napier J."/>
            <person name="Ogata H."/>
            <person name="Sarno A.F."/>
            <person name="Shmutz J."/>
            <person name="Schroeder D."/>
            <person name="de Vargas C."/>
            <person name="Verret F."/>
            <person name="von Dassow P."/>
            <person name="Valentin K."/>
            <person name="Van de Peer Y."/>
            <person name="Wheeler G."/>
            <person name="Dacks J.B."/>
            <person name="Delwiche C.F."/>
            <person name="Dyhrman S.T."/>
            <person name="Glockner G."/>
            <person name="John U."/>
            <person name="Richards T."/>
            <person name="Worden A.Z."/>
            <person name="Zhang X."/>
            <person name="Grigoriev I.V."/>
            <person name="Allen A.E."/>
            <person name="Bidle K."/>
            <person name="Borodovsky M."/>
            <person name="Bowler C."/>
            <person name="Brownlee C."/>
            <person name="Cock J.M."/>
            <person name="Elias M."/>
            <person name="Gladyshev V.N."/>
            <person name="Groth M."/>
            <person name="Guda C."/>
            <person name="Hadaegh A."/>
            <person name="Iglesias-Rodriguez M.D."/>
            <person name="Jenkins J."/>
            <person name="Jones B.M."/>
            <person name="Lawson T."/>
            <person name="Leese F."/>
            <person name="Lindquist E."/>
            <person name="Lobanov A."/>
            <person name="Lomsadze A."/>
            <person name="Malik S.B."/>
            <person name="Marsh M.E."/>
            <person name="Mackinder L."/>
            <person name="Mock T."/>
            <person name="Mueller-Roeber B."/>
            <person name="Pagarete A."/>
            <person name="Parker M."/>
            <person name="Probert I."/>
            <person name="Quesneville H."/>
            <person name="Raines C."/>
            <person name="Rensing S.A."/>
            <person name="Riano-Pachon D.M."/>
            <person name="Richier S."/>
            <person name="Rokitta S."/>
            <person name="Shiraiwa Y."/>
            <person name="Soanes D.M."/>
            <person name="van der Giezen M."/>
            <person name="Wahlund T.M."/>
            <person name="Williams B."/>
            <person name="Wilson W."/>
            <person name="Wolfe G."/>
            <person name="Wurch L.L."/>
        </authorList>
    </citation>
    <scope>NUCLEOTIDE SEQUENCE</scope>
</reference>
<sequence>MMVAFMKVAYAVGGSRGDTQPHIAFAVELARAGYEVRLWIPRDYESLVPKIKGLSVYHSHHTVASGLERMAPFIATGKMNDAFGEMFAMQAEQFGSDANSVRAMCEGWADILIYNGVLGRVAMAVTEALMLKMIAVNVQPMLPTREAFPMGGKMKLPKFLHLFFWWLLMSKLAFPAVLQRAIAEWKAANGCKLPPLDPWEETYRFNVPHIFGFSPATFAPPADWAALDYEVTADWAPFWGSREVLQRAAAHCSVPPLHI</sequence>
<dbReference type="PaxDb" id="2903-EOD13942"/>
<dbReference type="GeneID" id="17260095"/>
<organism evidence="2 3">
    <name type="scientific">Emiliania huxleyi (strain CCMP1516)</name>
    <dbReference type="NCBI Taxonomy" id="280463"/>
    <lineage>
        <taxon>Eukaryota</taxon>
        <taxon>Haptista</taxon>
        <taxon>Haptophyta</taxon>
        <taxon>Prymnesiophyceae</taxon>
        <taxon>Isochrysidales</taxon>
        <taxon>Noelaerhabdaceae</taxon>
        <taxon>Emiliania</taxon>
    </lineage>
</organism>
<feature type="domain" description="Glycosyltransferase family 28 N-terminal" evidence="1">
    <location>
        <begin position="9"/>
        <end position="57"/>
    </location>
</feature>
<dbReference type="RefSeq" id="XP_005766371.1">
    <property type="nucleotide sequence ID" value="XM_005766314.1"/>
</dbReference>
<dbReference type="InterPro" id="IPR004276">
    <property type="entry name" value="GlycoTrans_28_N"/>
</dbReference>
<evidence type="ECO:0000313" key="3">
    <source>
        <dbReference type="Proteomes" id="UP000013827"/>
    </source>
</evidence>
<keyword evidence="3" id="KW-1185">Reference proteome</keyword>
<evidence type="ECO:0000313" key="2">
    <source>
        <dbReference type="EnsemblProtists" id="EOD13942"/>
    </source>
</evidence>
<dbReference type="KEGG" id="ehx:EMIHUDRAFT_246562"/>
<dbReference type="PANTHER" id="PTHR48050:SF13">
    <property type="entry name" value="STEROL 3-BETA-GLUCOSYLTRANSFERASE UGT80A2"/>
    <property type="match status" value="1"/>
</dbReference>
<proteinExistence type="predicted"/>
<dbReference type="Pfam" id="PF03033">
    <property type="entry name" value="Glyco_transf_28"/>
    <property type="match status" value="1"/>
</dbReference>
<reference evidence="2" key="2">
    <citation type="submission" date="2024-10" db="UniProtKB">
        <authorList>
            <consortium name="EnsemblProtists"/>
        </authorList>
    </citation>
    <scope>IDENTIFICATION</scope>
</reference>
<dbReference type="AlphaFoldDB" id="A0A0D3IRQ7"/>
<dbReference type="GO" id="GO:0016758">
    <property type="term" value="F:hexosyltransferase activity"/>
    <property type="evidence" value="ECO:0007669"/>
    <property type="project" value="InterPro"/>
</dbReference>
<dbReference type="InterPro" id="IPR050426">
    <property type="entry name" value="Glycosyltransferase_28"/>
</dbReference>
<dbReference type="SUPFAM" id="SSF53756">
    <property type="entry name" value="UDP-Glycosyltransferase/glycogen phosphorylase"/>
    <property type="match status" value="1"/>
</dbReference>